<feature type="domain" description="FAD dependent oxidoreductase" evidence="2">
    <location>
        <begin position="6"/>
        <end position="346"/>
    </location>
</feature>
<dbReference type="GO" id="GO:0016491">
    <property type="term" value="F:oxidoreductase activity"/>
    <property type="evidence" value="ECO:0007669"/>
    <property type="project" value="UniProtKB-KW"/>
</dbReference>
<keyword evidence="1" id="KW-0560">Oxidoreductase</keyword>
<dbReference type="SUPFAM" id="SSF51905">
    <property type="entry name" value="FAD/NAD(P)-binding domain"/>
    <property type="match status" value="1"/>
</dbReference>
<dbReference type="InterPro" id="IPR036188">
    <property type="entry name" value="FAD/NAD-bd_sf"/>
</dbReference>
<dbReference type="AlphaFoldDB" id="A0A1M4MY67"/>
<accession>A0A1M4MY67</accession>
<dbReference type="SUPFAM" id="SSF54373">
    <property type="entry name" value="FAD-linked reductases, C-terminal domain"/>
    <property type="match status" value="1"/>
</dbReference>
<dbReference type="RefSeq" id="WP_072706151.1">
    <property type="nucleotide sequence ID" value="NZ_FMJB01000046.1"/>
</dbReference>
<dbReference type="InterPro" id="IPR006076">
    <property type="entry name" value="FAD-dep_OxRdtase"/>
</dbReference>
<dbReference type="EMBL" id="FMJB01000046">
    <property type="protein sequence ID" value="SCM67522.1"/>
    <property type="molecule type" value="Genomic_DNA"/>
</dbReference>
<evidence type="ECO:0000256" key="1">
    <source>
        <dbReference type="ARBA" id="ARBA00023002"/>
    </source>
</evidence>
<evidence type="ECO:0000313" key="3">
    <source>
        <dbReference type="EMBL" id="SCM67522.1"/>
    </source>
</evidence>
<evidence type="ECO:0000313" key="4">
    <source>
        <dbReference type="Proteomes" id="UP000184085"/>
    </source>
</evidence>
<dbReference type="GO" id="GO:0005737">
    <property type="term" value="C:cytoplasm"/>
    <property type="evidence" value="ECO:0007669"/>
    <property type="project" value="TreeGrafter"/>
</dbReference>
<dbReference type="PANTHER" id="PTHR13847:SF287">
    <property type="entry name" value="FAD-DEPENDENT OXIDOREDUCTASE DOMAIN-CONTAINING PROTEIN 1"/>
    <property type="match status" value="1"/>
</dbReference>
<dbReference type="Proteomes" id="UP000184085">
    <property type="component" value="Unassembled WGS sequence"/>
</dbReference>
<evidence type="ECO:0000259" key="2">
    <source>
        <dbReference type="Pfam" id="PF01266"/>
    </source>
</evidence>
<protein>
    <submittedName>
        <fullName evidence="3">FAD-dependent oxidoreductase</fullName>
    </submittedName>
</protein>
<dbReference type="Gene3D" id="3.30.9.10">
    <property type="entry name" value="D-Amino Acid Oxidase, subunit A, domain 2"/>
    <property type="match status" value="1"/>
</dbReference>
<name>A0A1M4MY67_9RHOB</name>
<dbReference type="Gene3D" id="3.50.50.60">
    <property type="entry name" value="FAD/NAD(P)-binding domain"/>
    <property type="match status" value="1"/>
</dbReference>
<proteinExistence type="predicted"/>
<keyword evidence="4" id="KW-1185">Reference proteome</keyword>
<dbReference type="PANTHER" id="PTHR13847">
    <property type="entry name" value="SARCOSINE DEHYDROGENASE-RELATED"/>
    <property type="match status" value="1"/>
</dbReference>
<reference evidence="4" key="1">
    <citation type="submission" date="2016-09" db="EMBL/GenBank/DDBJ databases">
        <authorList>
            <person name="Wibberg D."/>
        </authorList>
    </citation>
    <scope>NUCLEOTIDE SEQUENCE [LARGE SCALE GENOMIC DNA]</scope>
</reference>
<gene>
    <name evidence="3" type="ORF">KARMA_1721</name>
</gene>
<organism evidence="3 4">
    <name type="scientific">Donghicola eburneus</name>
    <dbReference type="NCBI Taxonomy" id="393278"/>
    <lineage>
        <taxon>Bacteria</taxon>
        <taxon>Pseudomonadati</taxon>
        <taxon>Pseudomonadota</taxon>
        <taxon>Alphaproteobacteria</taxon>
        <taxon>Rhodobacterales</taxon>
        <taxon>Roseobacteraceae</taxon>
        <taxon>Donghicola</taxon>
    </lineage>
</organism>
<dbReference type="Pfam" id="PF01266">
    <property type="entry name" value="DAO"/>
    <property type="match status" value="1"/>
</dbReference>
<sequence length="371" mass="39462">MSASVDTIVVGGGLVGAAVAWGLAREGETVTVIDEGDIALRASRGNFGLVWVQTKGKNLFDYARWSRRSADLWPEFAGLLEQQSGVNPDYHKAGGVHLCLSEEELDQARALNNRMHNVNGALGYGAEILDRKQLDEMIPGLGPDVVGGSYGQHDGHTSPLRLLRGLHGGLKSLGATYASDGPVLSVAKDGDGYVAKTASSTYRGAKIVLAAGHGNKALGQSLGLDIPIHPEKGQILVTERVDPFLNMPTHVIRQTDEGTVMMGDSHEHTGYSDRSTAPVISDLARNAVRCFPILSKLKIVRSWGAVRILSPDGAPIYQESETCKGAFSVNCHSGVTLAGAHAMALAPMIAAGKLEPDFEIFSARRFHGQAH</sequence>